<sequence>MVHKQNYVKSDGEADLEDIKEVLNFNGFMNIKRNDYFNQDFDLLLEDMHDENVITIDGKLFFIDTVFYITKNGKV</sequence>
<dbReference type="EMBL" id="FNQY01000009">
    <property type="protein sequence ID" value="SEA14015.1"/>
    <property type="molecule type" value="Genomic_DNA"/>
</dbReference>
<evidence type="ECO:0000313" key="2">
    <source>
        <dbReference type="Proteomes" id="UP000199041"/>
    </source>
</evidence>
<protein>
    <submittedName>
        <fullName evidence="1">Uncharacterized protein</fullName>
    </submittedName>
</protein>
<dbReference type="InterPro" id="IPR041055">
    <property type="entry name" value="Kinase-PolyVal"/>
</dbReference>
<proteinExistence type="predicted"/>
<gene>
    <name evidence="1" type="ORF">SAMN05192529_1093</name>
</gene>
<reference evidence="1 2" key="1">
    <citation type="submission" date="2016-10" db="EMBL/GenBank/DDBJ databases">
        <authorList>
            <person name="de Groot N.N."/>
        </authorList>
    </citation>
    <scope>NUCLEOTIDE SEQUENCE [LARGE SCALE GENOMIC DNA]</scope>
    <source>
        <strain evidence="1 2">Vu-144</strain>
    </source>
</reference>
<dbReference type="Pfam" id="PF18762">
    <property type="entry name" value="Kinase-PolyVal"/>
    <property type="match status" value="1"/>
</dbReference>
<accession>A0A1H3YR53</accession>
<keyword evidence="2" id="KW-1185">Reference proteome</keyword>
<dbReference type="Proteomes" id="UP000199041">
    <property type="component" value="Unassembled WGS sequence"/>
</dbReference>
<evidence type="ECO:0000313" key="1">
    <source>
        <dbReference type="EMBL" id="SEA14015.1"/>
    </source>
</evidence>
<organism evidence="1 2">
    <name type="scientific">Arachidicoccus rhizosphaerae</name>
    <dbReference type="NCBI Taxonomy" id="551991"/>
    <lineage>
        <taxon>Bacteria</taxon>
        <taxon>Pseudomonadati</taxon>
        <taxon>Bacteroidota</taxon>
        <taxon>Chitinophagia</taxon>
        <taxon>Chitinophagales</taxon>
        <taxon>Chitinophagaceae</taxon>
        <taxon>Arachidicoccus</taxon>
    </lineage>
</organism>
<name>A0A1H3YR53_9BACT</name>
<dbReference type="AlphaFoldDB" id="A0A1H3YR53"/>